<evidence type="ECO:0000313" key="2">
    <source>
        <dbReference type="Proteomes" id="UP001207930"/>
    </source>
</evidence>
<keyword evidence="2" id="KW-1185">Reference proteome</keyword>
<gene>
    <name evidence="1" type="ORF">OKA04_24225</name>
</gene>
<dbReference type="Proteomes" id="UP001207930">
    <property type="component" value="Unassembled WGS sequence"/>
</dbReference>
<comment type="caution">
    <text evidence="1">The sequence shown here is derived from an EMBL/GenBank/DDBJ whole genome shotgun (WGS) entry which is preliminary data.</text>
</comment>
<protein>
    <submittedName>
        <fullName evidence="1">Uncharacterized protein</fullName>
    </submittedName>
</protein>
<proteinExistence type="predicted"/>
<accession>A0ABT3FWE3</accession>
<dbReference type="EMBL" id="JAPDDS010000027">
    <property type="protein sequence ID" value="MCW1887867.1"/>
    <property type="molecule type" value="Genomic_DNA"/>
</dbReference>
<evidence type="ECO:0000313" key="1">
    <source>
        <dbReference type="EMBL" id="MCW1887867.1"/>
    </source>
</evidence>
<name>A0ABT3FWE3_9BACT</name>
<organism evidence="1 2">
    <name type="scientific">Luteolibacter flavescens</name>
    <dbReference type="NCBI Taxonomy" id="1859460"/>
    <lineage>
        <taxon>Bacteria</taxon>
        <taxon>Pseudomonadati</taxon>
        <taxon>Verrucomicrobiota</taxon>
        <taxon>Verrucomicrobiia</taxon>
        <taxon>Verrucomicrobiales</taxon>
        <taxon>Verrucomicrobiaceae</taxon>
        <taxon>Luteolibacter</taxon>
    </lineage>
</organism>
<reference evidence="1 2" key="1">
    <citation type="submission" date="2022-10" db="EMBL/GenBank/DDBJ databases">
        <title>Luteolibacter flavescens strain MCCC 1K03193, whole genome shotgun sequencing project.</title>
        <authorList>
            <person name="Zhao G."/>
            <person name="Shen L."/>
        </authorList>
    </citation>
    <scope>NUCLEOTIDE SEQUENCE [LARGE SCALE GENOMIC DNA]</scope>
    <source>
        <strain evidence="1 2">MCCC 1K03193</strain>
    </source>
</reference>
<sequence length="95" mass="9723">MDRLDGAGKPKVRLDLFQGEVRGLAEDLTHLAAMGSEDDGLATAAVVERFDGPEVLALGEELLDHAKGHLEALGDLGACGATAVAGADDALAQIE</sequence>